<gene>
    <name evidence="3" type="ORF">Tci_614083</name>
</gene>
<comment type="catalytic activity">
    <reaction evidence="1">
        <text>ATP + H2O = ADP + phosphate + H(+)</text>
        <dbReference type="Rhea" id="RHEA:13065"/>
        <dbReference type="ChEBI" id="CHEBI:15377"/>
        <dbReference type="ChEBI" id="CHEBI:15378"/>
        <dbReference type="ChEBI" id="CHEBI:30616"/>
        <dbReference type="ChEBI" id="CHEBI:43474"/>
        <dbReference type="ChEBI" id="CHEBI:456216"/>
        <dbReference type="EC" id="5.6.2.3"/>
    </reaction>
</comment>
<dbReference type="AlphaFoldDB" id="A0A699JJN9"/>
<reference evidence="3" key="1">
    <citation type="journal article" date="2019" name="Sci. Rep.">
        <title>Draft genome of Tanacetum cinerariifolium, the natural source of mosquito coil.</title>
        <authorList>
            <person name="Yamashiro T."/>
            <person name="Shiraishi A."/>
            <person name="Satake H."/>
            <person name="Nakayama K."/>
        </authorList>
    </citation>
    <scope>NUCLEOTIDE SEQUENCE</scope>
</reference>
<comment type="caution">
    <text evidence="3">The sequence shown here is derived from an EMBL/GenBank/DDBJ whole genome shotgun (WGS) entry which is preliminary data.</text>
</comment>
<evidence type="ECO:0000313" key="3">
    <source>
        <dbReference type="EMBL" id="GFA42111.1"/>
    </source>
</evidence>
<dbReference type="Pfam" id="PF05970">
    <property type="entry name" value="PIF1"/>
    <property type="match status" value="1"/>
</dbReference>
<dbReference type="GO" id="GO:0005524">
    <property type="term" value="F:ATP binding"/>
    <property type="evidence" value="ECO:0007669"/>
    <property type="project" value="UniProtKB-KW"/>
</dbReference>
<dbReference type="GO" id="GO:0016787">
    <property type="term" value="F:hydrolase activity"/>
    <property type="evidence" value="ECO:0007669"/>
    <property type="project" value="UniProtKB-KW"/>
</dbReference>
<dbReference type="InterPro" id="IPR010285">
    <property type="entry name" value="DNA_helicase_pif1-like_DEAD"/>
</dbReference>
<feature type="domain" description="DNA helicase Pif1-like DEAD-box helicase" evidence="2">
    <location>
        <begin position="201"/>
        <end position="315"/>
    </location>
</feature>
<keyword evidence="1" id="KW-0227">DNA damage</keyword>
<keyword evidence="1" id="KW-0067">ATP-binding</keyword>
<evidence type="ECO:0000259" key="2">
    <source>
        <dbReference type="Pfam" id="PF05970"/>
    </source>
</evidence>
<keyword evidence="1" id="KW-0233">DNA recombination</keyword>
<sequence>MQLDTFREKGRLDIIVNIPERKRKTLTEWFVYNNKNTDGRNLTYLNFPFRVCVVSRLQKMAAKIDCNKEVAWKANLCSSKLRAAYEALGLLGNDKEWDIALEESDFSATSAEIKTLFAQILIYCDVSNPSKLWDKHCEAMRDDIPMNISKSTGIPNYHVNTTELPGYILYELKAILNGFGKCVKDFGLQPPPEHLLKNLENKLLIEEKNYNRELLMQDVVQTLRDLMNAPDLIFGGKTVVLGGDFRQTLPVKKGVGKQELITASIAESHLWWHFKIFLLTINMRLLRSDLNDQEQRRSEFFAKWLLDVGNGEIGEPGH</sequence>
<keyword evidence="1" id="KW-0378">Hydrolase</keyword>
<name>A0A699JJN9_TANCI</name>
<dbReference type="PANTHER" id="PTHR10492:SF57">
    <property type="entry name" value="ATP-DEPENDENT DNA HELICASE"/>
    <property type="match status" value="1"/>
</dbReference>
<comment type="similarity">
    <text evidence="1">Belongs to the helicase family.</text>
</comment>
<dbReference type="PANTHER" id="PTHR10492">
    <property type="match status" value="1"/>
</dbReference>
<proteinExistence type="inferred from homology"/>
<dbReference type="EC" id="5.6.2.3" evidence="1"/>
<dbReference type="GO" id="GO:0043139">
    <property type="term" value="F:5'-3' DNA helicase activity"/>
    <property type="evidence" value="ECO:0007669"/>
    <property type="project" value="UniProtKB-EC"/>
</dbReference>
<dbReference type="EMBL" id="BKCJ010421023">
    <property type="protein sequence ID" value="GFA42111.1"/>
    <property type="molecule type" value="Genomic_DNA"/>
</dbReference>
<organism evidence="3">
    <name type="scientific">Tanacetum cinerariifolium</name>
    <name type="common">Dalmatian daisy</name>
    <name type="synonym">Chrysanthemum cinerariifolium</name>
    <dbReference type="NCBI Taxonomy" id="118510"/>
    <lineage>
        <taxon>Eukaryota</taxon>
        <taxon>Viridiplantae</taxon>
        <taxon>Streptophyta</taxon>
        <taxon>Embryophyta</taxon>
        <taxon>Tracheophyta</taxon>
        <taxon>Spermatophyta</taxon>
        <taxon>Magnoliopsida</taxon>
        <taxon>eudicotyledons</taxon>
        <taxon>Gunneridae</taxon>
        <taxon>Pentapetalae</taxon>
        <taxon>asterids</taxon>
        <taxon>campanulids</taxon>
        <taxon>Asterales</taxon>
        <taxon>Asteraceae</taxon>
        <taxon>Asteroideae</taxon>
        <taxon>Anthemideae</taxon>
        <taxon>Anthemidinae</taxon>
        <taxon>Tanacetum</taxon>
    </lineage>
</organism>
<accession>A0A699JJN9</accession>
<protein>
    <recommendedName>
        <fullName evidence="1">ATP-dependent DNA helicase</fullName>
        <ecNumber evidence="1">5.6.2.3</ecNumber>
    </recommendedName>
</protein>
<comment type="cofactor">
    <cofactor evidence="1">
        <name>Mg(2+)</name>
        <dbReference type="ChEBI" id="CHEBI:18420"/>
    </cofactor>
</comment>
<evidence type="ECO:0000256" key="1">
    <source>
        <dbReference type="RuleBase" id="RU363044"/>
    </source>
</evidence>
<dbReference type="GO" id="GO:0000723">
    <property type="term" value="P:telomere maintenance"/>
    <property type="evidence" value="ECO:0007669"/>
    <property type="project" value="InterPro"/>
</dbReference>
<dbReference type="GO" id="GO:0006310">
    <property type="term" value="P:DNA recombination"/>
    <property type="evidence" value="ECO:0007669"/>
    <property type="project" value="UniProtKB-KW"/>
</dbReference>
<dbReference type="GO" id="GO:0006281">
    <property type="term" value="P:DNA repair"/>
    <property type="evidence" value="ECO:0007669"/>
    <property type="project" value="UniProtKB-KW"/>
</dbReference>
<keyword evidence="1" id="KW-0547">Nucleotide-binding</keyword>
<keyword evidence="1 3" id="KW-0347">Helicase</keyword>
<keyword evidence="1" id="KW-0234">DNA repair</keyword>